<dbReference type="PROSITE" id="PS50106">
    <property type="entry name" value="PDZ"/>
    <property type="match status" value="1"/>
</dbReference>
<dbReference type="PRINTS" id="PR00834">
    <property type="entry name" value="PROTEASES2C"/>
</dbReference>
<sequence length="243" mass="25710">MEVGTVRDIDVLKSEHATTIGQLVDANVAAPLMEAISADELADPNPSVTVGVVSALHRDIRDPEGNSYYKDMIQTDASINPGNSGGPLVNTRGEVIGINTFIFTRSGVSLGLGFAIPINTALQLAGELILYGRVRGVWVGIAVRGLDELSPAAMASLNVKAQDGVMVWTLERGSPAQKAGLQLTDVIRSVNGEPVTTGEQAQNAIFGARVGDTIVFQVERKGETLEIPVTLQELPVSSRKEIP</sequence>
<dbReference type="InterPro" id="IPR001940">
    <property type="entry name" value="Peptidase_S1C"/>
</dbReference>
<proteinExistence type="predicted"/>
<keyword evidence="1" id="KW-0645">Protease</keyword>
<evidence type="ECO:0000313" key="5">
    <source>
        <dbReference type="Proteomes" id="UP000547674"/>
    </source>
</evidence>
<organism evidence="4 5">
    <name type="scientific">Eiseniibacteriota bacterium</name>
    <dbReference type="NCBI Taxonomy" id="2212470"/>
    <lineage>
        <taxon>Bacteria</taxon>
        <taxon>Candidatus Eiseniibacteriota</taxon>
    </lineage>
</organism>
<dbReference type="SUPFAM" id="SSF50156">
    <property type="entry name" value="PDZ domain-like"/>
    <property type="match status" value="1"/>
</dbReference>
<evidence type="ECO:0000256" key="1">
    <source>
        <dbReference type="ARBA" id="ARBA00022670"/>
    </source>
</evidence>
<dbReference type="InterPro" id="IPR051201">
    <property type="entry name" value="Chloro_Bact_Ser_Proteases"/>
</dbReference>
<dbReference type="Gene3D" id="2.30.42.10">
    <property type="match status" value="1"/>
</dbReference>
<dbReference type="Gene3D" id="2.40.10.120">
    <property type="match status" value="1"/>
</dbReference>
<dbReference type="GO" id="GO:0004252">
    <property type="term" value="F:serine-type endopeptidase activity"/>
    <property type="evidence" value="ECO:0007669"/>
    <property type="project" value="InterPro"/>
</dbReference>
<dbReference type="PANTHER" id="PTHR43343:SF3">
    <property type="entry name" value="PROTEASE DO-LIKE 8, CHLOROPLASTIC"/>
    <property type="match status" value="1"/>
</dbReference>
<feature type="domain" description="PDZ" evidence="3">
    <location>
        <begin position="127"/>
        <end position="222"/>
    </location>
</feature>
<evidence type="ECO:0000256" key="2">
    <source>
        <dbReference type="ARBA" id="ARBA00022801"/>
    </source>
</evidence>
<dbReference type="EMBL" id="JABDJR010000068">
    <property type="protein sequence ID" value="NNF05520.1"/>
    <property type="molecule type" value="Genomic_DNA"/>
</dbReference>
<protein>
    <submittedName>
        <fullName evidence="4">PDZ domain-containing protein</fullName>
    </submittedName>
</protein>
<gene>
    <name evidence="4" type="ORF">HKN21_02050</name>
</gene>
<dbReference type="Pfam" id="PF13365">
    <property type="entry name" value="Trypsin_2"/>
    <property type="match status" value="1"/>
</dbReference>
<dbReference type="InterPro" id="IPR009003">
    <property type="entry name" value="Peptidase_S1_PA"/>
</dbReference>
<reference evidence="4 5" key="1">
    <citation type="submission" date="2020-03" db="EMBL/GenBank/DDBJ databases">
        <title>Metabolic flexibility allows generalist bacteria to become dominant in a frequently disturbed ecosystem.</title>
        <authorList>
            <person name="Chen Y.-J."/>
            <person name="Leung P.M."/>
            <person name="Bay S.K."/>
            <person name="Hugenholtz P."/>
            <person name="Kessler A.J."/>
            <person name="Shelley G."/>
            <person name="Waite D.W."/>
            <person name="Cook P.L."/>
            <person name="Greening C."/>
        </authorList>
    </citation>
    <scope>NUCLEOTIDE SEQUENCE [LARGE SCALE GENOMIC DNA]</scope>
    <source>
        <strain evidence="4">SS_bin_28</strain>
    </source>
</reference>
<dbReference type="Pfam" id="PF13180">
    <property type="entry name" value="PDZ_2"/>
    <property type="match status" value="1"/>
</dbReference>
<evidence type="ECO:0000259" key="3">
    <source>
        <dbReference type="PROSITE" id="PS50106"/>
    </source>
</evidence>
<dbReference type="InterPro" id="IPR001478">
    <property type="entry name" value="PDZ"/>
</dbReference>
<keyword evidence="2" id="KW-0378">Hydrolase</keyword>
<accession>A0A7Y2E8V7</accession>
<name>A0A7Y2E8V7_UNCEI</name>
<dbReference type="SMART" id="SM00228">
    <property type="entry name" value="PDZ"/>
    <property type="match status" value="1"/>
</dbReference>
<comment type="caution">
    <text evidence="4">The sequence shown here is derived from an EMBL/GenBank/DDBJ whole genome shotgun (WGS) entry which is preliminary data.</text>
</comment>
<dbReference type="InterPro" id="IPR036034">
    <property type="entry name" value="PDZ_sf"/>
</dbReference>
<dbReference type="GO" id="GO:0006508">
    <property type="term" value="P:proteolysis"/>
    <property type="evidence" value="ECO:0007669"/>
    <property type="project" value="UniProtKB-KW"/>
</dbReference>
<dbReference type="AlphaFoldDB" id="A0A7Y2E8V7"/>
<evidence type="ECO:0000313" key="4">
    <source>
        <dbReference type="EMBL" id="NNF05520.1"/>
    </source>
</evidence>
<dbReference type="PANTHER" id="PTHR43343">
    <property type="entry name" value="PEPTIDASE S12"/>
    <property type="match status" value="1"/>
</dbReference>
<dbReference type="SUPFAM" id="SSF50494">
    <property type="entry name" value="Trypsin-like serine proteases"/>
    <property type="match status" value="1"/>
</dbReference>
<dbReference type="Proteomes" id="UP000547674">
    <property type="component" value="Unassembled WGS sequence"/>
</dbReference>